<evidence type="ECO:0000313" key="2">
    <source>
        <dbReference type="EMBL" id="KPM04509.1"/>
    </source>
</evidence>
<protein>
    <submittedName>
        <fullName evidence="2">Translation machinery associated 7-like protein</fullName>
    </submittedName>
</protein>
<dbReference type="OMA" id="CFANCIY"/>
<name>A0A132A135_SARSC</name>
<dbReference type="EMBL" id="JXLN01009097">
    <property type="protein sequence ID" value="KPM04509.1"/>
    <property type="molecule type" value="Genomic_DNA"/>
</dbReference>
<dbReference type="InterPro" id="IPR015157">
    <property type="entry name" value="TMA7"/>
</dbReference>
<gene>
    <name evidence="2" type="ORF">QR98_0029580</name>
</gene>
<feature type="region of interest" description="Disordered" evidence="1">
    <location>
        <begin position="1"/>
        <end position="64"/>
    </location>
</feature>
<proteinExistence type="predicted"/>
<evidence type="ECO:0000256" key="1">
    <source>
        <dbReference type="SAM" id="MobiDB-lite"/>
    </source>
</evidence>
<dbReference type="AlphaFoldDB" id="A0A132A135"/>
<dbReference type="PANTHER" id="PTHR28632">
    <property type="entry name" value="TRANSLATION MACHINERY-ASSOCIATED PROTEIN 7"/>
    <property type="match status" value="1"/>
</dbReference>
<dbReference type="Proteomes" id="UP000616769">
    <property type="component" value="Unassembled WGS sequence"/>
</dbReference>
<accession>A0A132A135</accession>
<evidence type="ECO:0000313" key="3">
    <source>
        <dbReference type="Proteomes" id="UP000616769"/>
    </source>
</evidence>
<organism evidence="2 3">
    <name type="scientific">Sarcoptes scabiei</name>
    <name type="common">Itch mite</name>
    <name type="synonym">Acarus scabiei</name>
    <dbReference type="NCBI Taxonomy" id="52283"/>
    <lineage>
        <taxon>Eukaryota</taxon>
        <taxon>Metazoa</taxon>
        <taxon>Ecdysozoa</taxon>
        <taxon>Arthropoda</taxon>
        <taxon>Chelicerata</taxon>
        <taxon>Arachnida</taxon>
        <taxon>Acari</taxon>
        <taxon>Acariformes</taxon>
        <taxon>Sarcoptiformes</taxon>
        <taxon>Astigmata</taxon>
        <taxon>Psoroptidia</taxon>
        <taxon>Sarcoptoidea</taxon>
        <taxon>Sarcoptidae</taxon>
        <taxon>Sarcoptinae</taxon>
        <taxon>Sarcoptes</taxon>
    </lineage>
</organism>
<sequence>MSSREGGKKKPLKQPKKKEQELDEADFEFKKKQMEEQKKLKEMKEKASQRGPLSGGGIKKSGKK</sequence>
<comment type="caution">
    <text evidence="2">The sequence shown here is derived from an EMBL/GenBank/DDBJ whole genome shotgun (WGS) entry which is preliminary data.</text>
</comment>
<dbReference type="VEuPathDB" id="VectorBase:SSCA000579"/>
<feature type="compositionally biased region" description="Gly residues" evidence="1">
    <location>
        <begin position="53"/>
        <end position="64"/>
    </location>
</feature>
<reference evidence="2 3" key="1">
    <citation type="journal article" date="2015" name="Parasit. Vectors">
        <title>Draft genome of the scabies mite.</title>
        <authorList>
            <person name="Rider S.D.Jr."/>
            <person name="Morgan M.S."/>
            <person name="Arlian L.G."/>
        </authorList>
    </citation>
    <scope>NUCLEOTIDE SEQUENCE [LARGE SCALE GENOMIC DNA]</scope>
    <source>
        <strain evidence="2">Arlian Lab</strain>
    </source>
</reference>
<feature type="compositionally biased region" description="Basic and acidic residues" evidence="1">
    <location>
        <begin position="27"/>
        <end position="48"/>
    </location>
</feature>
<dbReference type="Pfam" id="PF09072">
    <property type="entry name" value="TMA7"/>
    <property type="match status" value="1"/>
</dbReference>